<dbReference type="Pfam" id="PF01497">
    <property type="entry name" value="Peripla_BP_2"/>
    <property type="match status" value="1"/>
</dbReference>
<dbReference type="CDD" id="cd01146">
    <property type="entry name" value="FhuD"/>
    <property type="match status" value="1"/>
</dbReference>
<keyword evidence="8" id="KW-1185">Reference proteome</keyword>
<name>A0AAC9MXI8_9PSEU</name>
<dbReference type="AlphaFoldDB" id="A0AAC9MXI8"/>
<dbReference type="EMBL" id="CP014859">
    <property type="protein sequence ID" value="AOS63283.1"/>
    <property type="molecule type" value="Genomic_DNA"/>
</dbReference>
<proteinExistence type="inferred from homology"/>
<dbReference type="SUPFAM" id="SSF53807">
    <property type="entry name" value="Helical backbone' metal receptor"/>
    <property type="match status" value="1"/>
</dbReference>
<sequence>MPSHPSPRNLRRAVACLAGTLLLVSACGGTEDSASNTDAGLAGDSGVGEAYPVTIEHQFGETEITDRPQRIVTLGITDHDPLLALGVTPIAVHPGFSMENVGPWAEELLGDAEPKIFPSATDPDPEEVLALAPDLIIGVTSAMDQTTYDALSELVPTVVRSADQADFAIPWQEHTEVIGQAVGKPDEAAALIEETETLLQETAEQNPELAGKTGATLLPNPDGGYWPYTDLDPRGQFLSSMGMRLPDALAELDDGASFYLDLSAERMDLLEADVLVVLERDGDREAAEDDAVFQALDVVERDDVIWLATGDPGLAMAHNTVLSIPFVIDELVPQLVEKVR</sequence>
<dbReference type="RefSeq" id="WP_069848985.1">
    <property type="nucleotide sequence ID" value="NZ_CP014859.1"/>
</dbReference>
<comment type="subcellular location">
    <subcellularLocation>
        <location evidence="1">Cell envelope</location>
    </subcellularLocation>
</comment>
<dbReference type="GO" id="GO:0030288">
    <property type="term" value="C:outer membrane-bounded periplasmic space"/>
    <property type="evidence" value="ECO:0007669"/>
    <property type="project" value="TreeGrafter"/>
</dbReference>
<evidence type="ECO:0000256" key="4">
    <source>
        <dbReference type="ARBA" id="ARBA00022729"/>
    </source>
</evidence>
<dbReference type="Proteomes" id="UP000095210">
    <property type="component" value="Chromosome"/>
</dbReference>
<dbReference type="PANTHER" id="PTHR30532">
    <property type="entry name" value="IRON III DICITRATE-BINDING PERIPLASMIC PROTEIN"/>
    <property type="match status" value="1"/>
</dbReference>
<dbReference type="InterPro" id="IPR002491">
    <property type="entry name" value="ABC_transptr_periplasmic_BD"/>
</dbReference>
<gene>
    <name evidence="7" type="ORF">TL08_12345</name>
</gene>
<dbReference type="PROSITE" id="PS50983">
    <property type="entry name" value="FE_B12_PBP"/>
    <property type="match status" value="1"/>
</dbReference>
<dbReference type="InterPro" id="IPR051313">
    <property type="entry name" value="Bact_iron-sidero_bind"/>
</dbReference>
<keyword evidence="4 5" id="KW-0732">Signal</keyword>
<organism evidence="7 8">
    <name type="scientific">Actinoalloteichus hymeniacidonis</name>
    <dbReference type="NCBI Taxonomy" id="340345"/>
    <lineage>
        <taxon>Bacteria</taxon>
        <taxon>Bacillati</taxon>
        <taxon>Actinomycetota</taxon>
        <taxon>Actinomycetes</taxon>
        <taxon>Pseudonocardiales</taxon>
        <taxon>Pseudonocardiaceae</taxon>
        <taxon>Actinoalloteichus</taxon>
    </lineage>
</organism>
<dbReference type="KEGG" id="ahm:TL08_12345"/>
<protein>
    <submittedName>
        <fullName evidence="7">ABC-type Fe3+-hydroxamate transport system, periplasmic component</fullName>
    </submittedName>
</protein>
<accession>A0AAC9MXI8</accession>
<feature type="chain" id="PRO_5041918161" evidence="5">
    <location>
        <begin position="27"/>
        <end position="340"/>
    </location>
</feature>
<evidence type="ECO:0000256" key="3">
    <source>
        <dbReference type="ARBA" id="ARBA00022448"/>
    </source>
</evidence>
<feature type="domain" description="Fe/B12 periplasmic-binding" evidence="6">
    <location>
        <begin position="70"/>
        <end position="339"/>
    </location>
</feature>
<reference evidence="8" key="1">
    <citation type="submission" date="2016-03" db="EMBL/GenBank/DDBJ databases">
        <title>Complete genome sequence of the type strain Actinoalloteichus hymeniacidonis DSM 45092.</title>
        <authorList>
            <person name="Schaffert L."/>
            <person name="Albersmeier A."/>
            <person name="Winkler A."/>
            <person name="Kalinowski J."/>
            <person name="Zotchev S."/>
            <person name="Ruckert C."/>
        </authorList>
    </citation>
    <scope>NUCLEOTIDE SEQUENCE [LARGE SCALE GENOMIC DNA]</scope>
    <source>
        <strain evidence="8">HPA177(T) (DSM 45092(T))</strain>
    </source>
</reference>
<dbReference type="PANTHER" id="PTHR30532:SF24">
    <property type="entry name" value="FERRIC ENTEROBACTIN-BINDING PERIPLASMIC PROTEIN FEPB"/>
    <property type="match status" value="1"/>
</dbReference>
<dbReference type="GO" id="GO:1901678">
    <property type="term" value="P:iron coordination entity transport"/>
    <property type="evidence" value="ECO:0007669"/>
    <property type="project" value="UniProtKB-ARBA"/>
</dbReference>
<feature type="signal peptide" evidence="5">
    <location>
        <begin position="1"/>
        <end position="26"/>
    </location>
</feature>
<evidence type="ECO:0000259" key="6">
    <source>
        <dbReference type="PROSITE" id="PS50983"/>
    </source>
</evidence>
<dbReference type="Gene3D" id="3.40.50.1980">
    <property type="entry name" value="Nitrogenase molybdenum iron protein domain"/>
    <property type="match status" value="2"/>
</dbReference>
<comment type="similarity">
    <text evidence="2">Belongs to the bacterial solute-binding protein 8 family.</text>
</comment>
<evidence type="ECO:0000256" key="2">
    <source>
        <dbReference type="ARBA" id="ARBA00008814"/>
    </source>
</evidence>
<keyword evidence="3" id="KW-0813">Transport</keyword>
<evidence type="ECO:0000313" key="8">
    <source>
        <dbReference type="Proteomes" id="UP000095210"/>
    </source>
</evidence>
<evidence type="ECO:0000313" key="7">
    <source>
        <dbReference type="EMBL" id="AOS63283.1"/>
    </source>
</evidence>
<evidence type="ECO:0000256" key="1">
    <source>
        <dbReference type="ARBA" id="ARBA00004196"/>
    </source>
</evidence>
<evidence type="ECO:0000256" key="5">
    <source>
        <dbReference type="SAM" id="SignalP"/>
    </source>
</evidence>